<comment type="caution">
    <text evidence="1">The sequence shown here is derived from an EMBL/GenBank/DDBJ whole genome shotgun (WGS) entry which is preliminary data.</text>
</comment>
<reference evidence="1 2" key="1">
    <citation type="submission" date="2022-12" db="EMBL/GenBank/DDBJ databases">
        <title>Chromosome-level genome assembly of true bugs.</title>
        <authorList>
            <person name="Ma L."/>
            <person name="Li H."/>
        </authorList>
    </citation>
    <scope>NUCLEOTIDE SEQUENCE [LARGE SCALE GENOMIC DNA]</scope>
    <source>
        <strain evidence="1">Lab_2022b</strain>
    </source>
</reference>
<dbReference type="Proteomes" id="UP001461498">
    <property type="component" value="Unassembled WGS sequence"/>
</dbReference>
<dbReference type="AlphaFoldDB" id="A0AAW1DSK4"/>
<proteinExistence type="predicted"/>
<evidence type="ECO:0000313" key="1">
    <source>
        <dbReference type="EMBL" id="KAK9512307.1"/>
    </source>
</evidence>
<keyword evidence="2" id="KW-1185">Reference proteome</keyword>
<dbReference type="EMBL" id="JAPXFL010000001">
    <property type="protein sequence ID" value="KAK9512307.1"/>
    <property type="molecule type" value="Genomic_DNA"/>
</dbReference>
<sequence>MSTRPYKLPPLELKKFTGELKEWLPFWAQFSKVHKDKSIKPCEKFQYLILSTAPCSRARELVESFPATAENYVKAVNCLKTRYGREDLLTEYYVRELINIMLLYQIHKKPLSSIYDNLECHLRALETLGVTSDKCAATVLLLVESCLPEDILRMWQRYSSSPFKFDDNLEDSRNSENRLEQLMYFLRTEVEGEQKGFC</sequence>
<dbReference type="InterPro" id="IPR005312">
    <property type="entry name" value="DUF1759"/>
</dbReference>
<evidence type="ECO:0000313" key="2">
    <source>
        <dbReference type="Proteomes" id="UP001461498"/>
    </source>
</evidence>
<dbReference type="PANTHER" id="PTHR22954">
    <property type="entry name" value="RETROVIRAL PROTEASE-RELATED"/>
    <property type="match status" value="1"/>
</dbReference>
<name>A0AAW1DSK4_9HEMI</name>
<gene>
    <name evidence="1" type="ORF">O3M35_000763</name>
</gene>
<accession>A0AAW1DSK4</accession>
<dbReference type="Pfam" id="PF03564">
    <property type="entry name" value="DUF1759"/>
    <property type="match status" value="1"/>
</dbReference>
<organism evidence="1 2">
    <name type="scientific">Rhynocoris fuscipes</name>
    <dbReference type="NCBI Taxonomy" id="488301"/>
    <lineage>
        <taxon>Eukaryota</taxon>
        <taxon>Metazoa</taxon>
        <taxon>Ecdysozoa</taxon>
        <taxon>Arthropoda</taxon>
        <taxon>Hexapoda</taxon>
        <taxon>Insecta</taxon>
        <taxon>Pterygota</taxon>
        <taxon>Neoptera</taxon>
        <taxon>Paraneoptera</taxon>
        <taxon>Hemiptera</taxon>
        <taxon>Heteroptera</taxon>
        <taxon>Panheteroptera</taxon>
        <taxon>Cimicomorpha</taxon>
        <taxon>Reduviidae</taxon>
        <taxon>Harpactorinae</taxon>
        <taxon>Harpactorini</taxon>
        <taxon>Rhynocoris</taxon>
    </lineage>
</organism>
<dbReference type="PANTHER" id="PTHR22954:SF3">
    <property type="entry name" value="PROTEIN CBG08539"/>
    <property type="match status" value="1"/>
</dbReference>
<protein>
    <submittedName>
        <fullName evidence="1">Uncharacterized protein</fullName>
    </submittedName>
</protein>